<organism evidence="5 6">
    <name type="scientific">Paracoccus thiocyanatus</name>
    <dbReference type="NCBI Taxonomy" id="34006"/>
    <lineage>
        <taxon>Bacteria</taxon>
        <taxon>Pseudomonadati</taxon>
        <taxon>Pseudomonadota</taxon>
        <taxon>Alphaproteobacteria</taxon>
        <taxon>Rhodobacterales</taxon>
        <taxon>Paracoccaceae</taxon>
        <taxon>Paracoccus</taxon>
    </lineage>
</organism>
<dbReference type="InterPro" id="IPR001789">
    <property type="entry name" value="Sig_transdc_resp-reg_receiver"/>
</dbReference>
<dbReference type="CDD" id="cd17574">
    <property type="entry name" value="REC_OmpR"/>
    <property type="match status" value="1"/>
</dbReference>
<keyword evidence="1" id="KW-0238">DNA-binding</keyword>
<dbReference type="InterPro" id="IPR011006">
    <property type="entry name" value="CheY-like_superfamily"/>
</dbReference>
<dbReference type="Gene3D" id="1.10.10.10">
    <property type="entry name" value="Winged helix-like DNA-binding domain superfamily/Winged helix DNA-binding domain"/>
    <property type="match status" value="1"/>
</dbReference>
<dbReference type="PANTHER" id="PTHR43214">
    <property type="entry name" value="TWO-COMPONENT RESPONSE REGULATOR"/>
    <property type="match status" value="1"/>
</dbReference>
<dbReference type="PRINTS" id="PR00038">
    <property type="entry name" value="HTHLUXR"/>
</dbReference>
<name>A0A1N6W1N1_9RHOB</name>
<evidence type="ECO:0000313" key="6">
    <source>
        <dbReference type="Proteomes" id="UP000323956"/>
    </source>
</evidence>
<evidence type="ECO:0000256" key="1">
    <source>
        <dbReference type="ARBA" id="ARBA00023125"/>
    </source>
</evidence>
<evidence type="ECO:0000256" key="2">
    <source>
        <dbReference type="PROSITE-ProRule" id="PRU00169"/>
    </source>
</evidence>
<dbReference type="GO" id="GO:0006355">
    <property type="term" value="P:regulation of DNA-templated transcription"/>
    <property type="evidence" value="ECO:0007669"/>
    <property type="project" value="InterPro"/>
</dbReference>
<dbReference type="SMART" id="SM00448">
    <property type="entry name" value="REC"/>
    <property type="match status" value="1"/>
</dbReference>
<dbReference type="OrthoDB" id="5292887at2"/>
<accession>A0A1N6W1N1</accession>
<feature type="domain" description="HTH luxR-type" evidence="3">
    <location>
        <begin position="140"/>
        <end position="205"/>
    </location>
</feature>
<dbReference type="InterPro" id="IPR000792">
    <property type="entry name" value="Tscrpt_reg_LuxR_C"/>
</dbReference>
<reference evidence="5 6" key="1">
    <citation type="submission" date="2017-01" db="EMBL/GenBank/DDBJ databases">
        <authorList>
            <person name="Varghese N."/>
            <person name="Submissions S."/>
        </authorList>
    </citation>
    <scope>NUCLEOTIDE SEQUENCE [LARGE SCALE GENOMIC DNA]</scope>
    <source>
        <strain evidence="5 6">ATCC 700171</strain>
    </source>
</reference>
<dbReference type="InterPro" id="IPR036388">
    <property type="entry name" value="WH-like_DNA-bd_sf"/>
</dbReference>
<dbReference type="AlphaFoldDB" id="A0A1N6W1N1"/>
<dbReference type="Pfam" id="PF00196">
    <property type="entry name" value="GerE"/>
    <property type="match status" value="1"/>
</dbReference>
<dbReference type="InterPro" id="IPR016032">
    <property type="entry name" value="Sig_transdc_resp-reg_C-effctor"/>
</dbReference>
<dbReference type="InterPro" id="IPR039420">
    <property type="entry name" value="WalR-like"/>
</dbReference>
<feature type="modified residue" description="4-aspartylphosphate" evidence="2">
    <location>
        <position position="58"/>
    </location>
</feature>
<dbReference type="Proteomes" id="UP000323956">
    <property type="component" value="Unassembled WGS sequence"/>
</dbReference>
<sequence>MPRECPPPTILCVEDEEFILDELEDELSSRGYRVLTARDGDAAERVLARHRPDIVLCDVMLPGRSGFDLLEGLRASGRLAETTAFIFLTALSDREPHLAGLRAGADDYLTKPIDLDLLHLKIENTLAFALRQRNSMAPAWPSPDVHLSRREEQVLALLGQGERTGAIASRLAISEHTVSHYIKELYRKLGINNRAEAARVAISRGLAGSRV</sequence>
<dbReference type="SMART" id="SM00421">
    <property type="entry name" value="HTH_LUXR"/>
    <property type="match status" value="1"/>
</dbReference>
<dbReference type="GO" id="GO:0003677">
    <property type="term" value="F:DNA binding"/>
    <property type="evidence" value="ECO:0007669"/>
    <property type="project" value="UniProtKB-KW"/>
</dbReference>
<dbReference type="CDD" id="cd06170">
    <property type="entry name" value="LuxR_C_like"/>
    <property type="match status" value="1"/>
</dbReference>
<proteinExistence type="predicted"/>
<gene>
    <name evidence="5" type="ORF">SAMN05421641_11559</name>
</gene>
<protein>
    <submittedName>
        <fullName evidence="5">Two component transcriptional regulator, LuxR family</fullName>
    </submittedName>
</protein>
<evidence type="ECO:0000259" key="4">
    <source>
        <dbReference type="PROSITE" id="PS50110"/>
    </source>
</evidence>
<evidence type="ECO:0000313" key="5">
    <source>
        <dbReference type="EMBL" id="SIQ83950.1"/>
    </source>
</evidence>
<dbReference type="PANTHER" id="PTHR43214:SF42">
    <property type="entry name" value="TRANSCRIPTIONAL REGULATORY PROTEIN DESR"/>
    <property type="match status" value="1"/>
</dbReference>
<dbReference type="EMBL" id="FTMK01000015">
    <property type="protein sequence ID" value="SIQ83950.1"/>
    <property type="molecule type" value="Genomic_DNA"/>
</dbReference>
<dbReference type="SUPFAM" id="SSF52172">
    <property type="entry name" value="CheY-like"/>
    <property type="match status" value="1"/>
</dbReference>
<feature type="domain" description="Response regulatory" evidence="4">
    <location>
        <begin position="9"/>
        <end position="126"/>
    </location>
</feature>
<dbReference type="SUPFAM" id="SSF46894">
    <property type="entry name" value="C-terminal effector domain of the bipartite response regulators"/>
    <property type="match status" value="1"/>
</dbReference>
<evidence type="ECO:0000259" key="3">
    <source>
        <dbReference type="PROSITE" id="PS50043"/>
    </source>
</evidence>
<dbReference type="PROSITE" id="PS50043">
    <property type="entry name" value="HTH_LUXR_2"/>
    <property type="match status" value="1"/>
</dbReference>
<dbReference type="GO" id="GO:0000160">
    <property type="term" value="P:phosphorelay signal transduction system"/>
    <property type="evidence" value="ECO:0007669"/>
    <property type="project" value="InterPro"/>
</dbReference>
<dbReference type="Pfam" id="PF00072">
    <property type="entry name" value="Response_reg"/>
    <property type="match status" value="1"/>
</dbReference>
<dbReference type="Gene3D" id="3.40.50.2300">
    <property type="match status" value="1"/>
</dbReference>
<dbReference type="PROSITE" id="PS50110">
    <property type="entry name" value="RESPONSE_REGULATORY"/>
    <property type="match status" value="1"/>
</dbReference>
<dbReference type="RefSeq" id="WP_149766062.1">
    <property type="nucleotide sequence ID" value="NZ_FTMK01000015.1"/>
</dbReference>
<keyword evidence="2" id="KW-0597">Phosphoprotein</keyword>